<dbReference type="InterPro" id="IPR050476">
    <property type="entry name" value="Insect_CytP450_Detox"/>
</dbReference>
<dbReference type="OrthoDB" id="2789670at2759"/>
<dbReference type="PANTHER" id="PTHR24292">
    <property type="entry name" value="CYTOCHROME P450"/>
    <property type="match status" value="1"/>
</dbReference>
<keyword evidence="10" id="KW-0408">Iron</keyword>
<protein>
    <recommendedName>
        <fullName evidence="16">Cytochrome P450</fullName>
    </recommendedName>
</protein>
<evidence type="ECO:0000256" key="12">
    <source>
        <dbReference type="ARBA" id="ARBA00023136"/>
    </source>
</evidence>
<dbReference type="InterPro" id="IPR001128">
    <property type="entry name" value="Cyt_P450"/>
</dbReference>
<comment type="similarity">
    <text evidence="4">Belongs to the cytochrome P450 family.</text>
</comment>
<evidence type="ECO:0000256" key="3">
    <source>
        <dbReference type="ARBA" id="ARBA00004406"/>
    </source>
</evidence>
<comment type="caution">
    <text evidence="14">The sequence shown here is derived from an EMBL/GenBank/DDBJ whole genome shotgun (WGS) entry which is preliminary data.</text>
</comment>
<comment type="cofactor">
    <cofactor evidence="1">
        <name>heme</name>
        <dbReference type="ChEBI" id="CHEBI:30413"/>
    </cofactor>
</comment>
<dbReference type="PRINTS" id="PR00385">
    <property type="entry name" value="P450"/>
</dbReference>
<evidence type="ECO:0008006" key="16">
    <source>
        <dbReference type="Google" id="ProtNLM"/>
    </source>
</evidence>
<evidence type="ECO:0000256" key="9">
    <source>
        <dbReference type="ARBA" id="ARBA00023002"/>
    </source>
</evidence>
<dbReference type="EMBL" id="VTPC01086765">
    <property type="protein sequence ID" value="KAF2886704.1"/>
    <property type="molecule type" value="Genomic_DNA"/>
</dbReference>
<sequence length="151" mass="17344">NDRLLAQAVTFFAAGFETTSIVMSFALYEICLHPHIQAKVREEVKLALSQYADITYETLQKLKYLDMVVCETLRKYPVVPFLDRMCIEGYKIPKSNDVIEKGTPVFISLFSLHYDPEYYPDPEKFDPKRFSESNKEKNPSCSSLQFGGGPR</sequence>
<keyword evidence="6" id="KW-0479">Metal-binding</keyword>
<feature type="non-terminal residue" evidence="14">
    <location>
        <position position="1"/>
    </location>
</feature>
<dbReference type="Proteomes" id="UP000801492">
    <property type="component" value="Unassembled WGS sequence"/>
</dbReference>
<evidence type="ECO:0000313" key="15">
    <source>
        <dbReference type="Proteomes" id="UP000801492"/>
    </source>
</evidence>
<keyword evidence="12" id="KW-0472">Membrane</keyword>
<evidence type="ECO:0000256" key="2">
    <source>
        <dbReference type="ARBA" id="ARBA00004174"/>
    </source>
</evidence>
<comment type="subcellular location">
    <subcellularLocation>
        <location evidence="3">Endoplasmic reticulum membrane</location>
        <topology evidence="3">Peripheral membrane protein</topology>
    </subcellularLocation>
    <subcellularLocation>
        <location evidence="2">Microsome membrane</location>
        <topology evidence="2">Peripheral membrane protein</topology>
    </subcellularLocation>
</comment>
<evidence type="ECO:0000256" key="5">
    <source>
        <dbReference type="ARBA" id="ARBA00022617"/>
    </source>
</evidence>
<reference evidence="14" key="1">
    <citation type="submission" date="2019-08" db="EMBL/GenBank/DDBJ databases">
        <title>The genome of the North American firefly Photinus pyralis.</title>
        <authorList>
            <consortium name="Photinus pyralis genome working group"/>
            <person name="Fallon T.R."/>
            <person name="Sander Lower S.E."/>
            <person name="Weng J.-K."/>
        </authorList>
    </citation>
    <scope>NUCLEOTIDE SEQUENCE</scope>
    <source>
        <strain evidence="14">TRF0915ILg1</strain>
        <tissue evidence="14">Whole body</tissue>
    </source>
</reference>
<evidence type="ECO:0000256" key="4">
    <source>
        <dbReference type="ARBA" id="ARBA00010617"/>
    </source>
</evidence>
<dbReference type="GO" id="GO:0004497">
    <property type="term" value="F:monooxygenase activity"/>
    <property type="evidence" value="ECO:0007669"/>
    <property type="project" value="UniProtKB-KW"/>
</dbReference>
<name>A0A8K0CG56_IGNLU</name>
<dbReference type="Pfam" id="PF00067">
    <property type="entry name" value="p450"/>
    <property type="match status" value="1"/>
</dbReference>
<dbReference type="GO" id="GO:0005789">
    <property type="term" value="C:endoplasmic reticulum membrane"/>
    <property type="evidence" value="ECO:0007669"/>
    <property type="project" value="UniProtKB-SubCell"/>
</dbReference>
<evidence type="ECO:0000256" key="10">
    <source>
        <dbReference type="ARBA" id="ARBA00023004"/>
    </source>
</evidence>
<keyword evidence="15" id="KW-1185">Reference proteome</keyword>
<keyword evidence="8" id="KW-0492">Microsome</keyword>
<dbReference type="SUPFAM" id="SSF48264">
    <property type="entry name" value="Cytochrome P450"/>
    <property type="match status" value="1"/>
</dbReference>
<evidence type="ECO:0000256" key="1">
    <source>
        <dbReference type="ARBA" id="ARBA00001971"/>
    </source>
</evidence>
<keyword evidence="11" id="KW-0503">Monooxygenase</keyword>
<dbReference type="Gene3D" id="1.10.630.10">
    <property type="entry name" value="Cytochrome P450"/>
    <property type="match status" value="1"/>
</dbReference>
<evidence type="ECO:0000256" key="11">
    <source>
        <dbReference type="ARBA" id="ARBA00023033"/>
    </source>
</evidence>
<dbReference type="AlphaFoldDB" id="A0A8K0CG56"/>
<dbReference type="InterPro" id="IPR036396">
    <property type="entry name" value="Cyt_P450_sf"/>
</dbReference>
<evidence type="ECO:0000313" key="14">
    <source>
        <dbReference type="EMBL" id="KAF2886704.1"/>
    </source>
</evidence>
<dbReference type="PRINTS" id="PR00463">
    <property type="entry name" value="EP450I"/>
</dbReference>
<feature type="region of interest" description="Disordered" evidence="13">
    <location>
        <begin position="123"/>
        <end position="151"/>
    </location>
</feature>
<evidence type="ECO:0000256" key="13">
    <source>
        <dbReference type="SAM" id="MobiDB-lite"/>
    </source>
</evidence>
<keyword evidence="5" id="KW-0349">Heme</keyword>
<proteinExistence type="inferred from homology"/>
<gene>
    <name evidence="14" type="ORF">ILUMI_19469</name>
</gene>
<feature type="compositionally biased region" description="Basic and acidic residues" evidence="13">
    <location>
        <begin position="123"/>
        <end position="138"/>
    </location>
</feature>
<evidence type="ECO:0000256" key="6">
    <source>
        <dbReference type="ARBA" id="ARBA00022723"/>
    </source>
</evidence>
<keyword evidence="9" id="KW-0560">Oxidoreductase</keyword>
<evidence type="ECO:0000256" key="8">
    <source>
        <dbReference type="ARBA" id="ARBA00022848"/>
    </source>
</evidence>
<organism evidence="14 15">
    <name type="scientific">Ignelater luminosus</name>
    <name type="common">Cucubano</name>
    <name type="synonym">Pyrophorus luminosus</name>
    <dbReference type="NCBI Taxonomy" id="2038154"/>
    <lineage>
        <taxon>Eukaryota</taxon>
        <taxon>Metazoa</taxon>
        <taxon>Ecdysozoa</taxon>
        <taxon>Arthropoda</taxon>
        <taxon>Hexapoda</taxon>
        <taxon>Insecta</taxon>
        <taxon>Pterygota</taxon>
        <taxon>Neoptera</taxon>
        <taxon>Endopterygota</taxon>
        <taxon>Coleoptera</taxon>
        <taxon>Polyphaga</taxon>
        <taxon>Elateriformia</taxon>
        <taxon>Elateroidea</taxon>
        <taxon>Elateridae</taxon>
        <taxon>Agrypninae</taxon>
        <taxon>Pyrophorini</taxon>
        <taxon>Ignelater</taxon>
    </lineage>
</organism>
<keyword evidence="7" id="KW-0256">Endoplasmic reticulum</keyword>
<dbReference type="InterPro" id="IPR002401">
    <property type="entry name" value="Cyt_P450_E_grp-I"/>
</dbReference>
<dbReference type="GO" id="GO:0005506">
    <property type="term" value="F:iron ion binding"/>
    <property type="evidence" value="ECO:0007669"/>
    <property type="project" value="InterPro"/>
</dbReference>
<dbReference type="PANTHER" id="PTHR24292:SF45">
    <property type="entry name" value="CYTOCHROME P450 6G1-RELATED"/>
    <property type="match status" value="1"/>
</dbReference>
<accession>A0A8K0CG56</accession>
<dbReference type="GO" id="GO:0020037">
    <property type="term" value="F:heme binding"/>
    <property type="evidence" value="ECO:0007669"/>
    <property type="project" value="InterPro"/>
</dbReference>
<dbReference type="GO" id="GO:0016705">
    <property type="term" value="F:oxidoreductase activity, acting on paired donors, with incorporation or reduction of molecular oxygen"/>
    <property type="evidence" value="ECO:0007669"/>
    <property type="project" value="InterPro"/>
</dbReference>
<evidence type="ECO:0000256" key="7">
    <source>
        <dbReference type="ARBA" id="ARBA00022824"/>
    </source>
</evidence>